<organism evidence="2 3">
    <name type="scientific">Ricinus communis</name>
    <name type="common">Castor bean</name>
    <dbReference type="NCBI Taxonomy" id="3988"/>
    <lineage>
        <taxon>Eukaryota</taxon>
        <taxon>Viridiplantae</taxon>
        <taxon>Streptophyta</taxon>
        <taxon>Embryophyta</taxon>
        <taxon>Tracheophyta</taxon>
        <taxon>Spermatophyta</taxon>
        <taxon>Magnoliopsida</taxon>
        <taxon>eudicotyledons</taxon>
        <taxon>Gunneridae</taxon>
        <taxon>Pentapetalae</taxon>
        <taxon>rosids</taxon>
        <taxon>fabids</taxon>
        <taxon>Malpighiales</taxon>
        <taxon>Euphorbiaceae</taxon>
        <taxon>Acalyphoideae</taxon>
        <taxon>Acalypheae</taxon>
        <taxon>Ricinus</taxon>
    </lineage>
</organism>
<proteinExistence type="predicted"/>
<accession>B9TNP0</accession>
<dbReference type="Proteomes" id="UP000008311">
    <property type="component" value="Unassembled WGS sequence"/>
</dbReference>
<keyword evidence="3" id="KW-1185">Reference proteome</keyword>
<gene>
    <name evidence="2" type="ORF">RCOM_2100950</name>
</gene>
<reference evidence="3" key="1">
    <citation type="journal article" date="2010" name="Nat. Biotechnol.">
        <title>Draft genome sequence of the oilseed species Ricinus communis.</title>
        <authorList>
            <person name="Chan A.P."/>
            <person name="Crabtree J."/>
            <person name="Zhao Q."/>
            <person name="Lorenzi H."/>
            <person name="Orvis J."/>
            <person name="Puiu D."/>
            <person name="Melake-Berhan A."/>
            <person name="Jones K.M."/>
            <person name="Redman J."/>
            <person name="Chen G."/>
            <person name="Cahoon E.B."/>
            <person name="Gedil M."/>
            <person name="Stanke M."/>
            <person name="Haas B.J."/>
            <person name="Wortman J.R."/>
            <person name="Fraser-Liggett C.M."/>
            <person name="Ravel J."/>
            <person name="Rabinowicz P.D."/>
        </authorList>
    </citation>
    <scope>NUCLEOTIDE SEQUENCE [LARGE SCALE GENOMIC DNA]</scope>
    <source>
        <strain evidence="3">cv. Hale</strain>
    </source>
</reference>
<evidence type="ECO:0000313" key="2">
    <source>
        <dbReference type="EMBL" id="EEF22525.1"/>
    </source>
</evidence>
<dbReference type="SUPFAM" id="SSF58010">
    <property type="entry name" value="Fibrinogen coiled-coil and central regions"/>
    <property type="match status" value="1"/>
</dbReference>
<dbReference type="AlphaFoldDB" id="B9TNP0"/>
<feature type="region of interest" description="Disordered" evidence="1">
    <location>
        <begin position="1"/>
        <end position="33"/>
    </location>
</feature>
<dbReference type="EMBL" id="EQ993124">
    <property type="protein sequence ID" value="EEF22525.1"/>
    <property type="molecule type" value="Genomic_DNA"/>
</dbReference>
<protein>
    <submittedName>
        <fullName evidence="2">Uncharacterized protein</fullName>
    </submittedName>
</protein>
<evidence type="ECO:0000313" key="3">
    <source>
        <dbReference type="Proteomes" id="UP000008311"/>
    </source>
</evidence>
<sequence>MHVGGRRRRDSGQRFVECPSTCQAPPRFDDMPDEVDPRVNRLQNGLARVQPNAESCRQKCVDVAQHRVKPFRRLVQE</sequence>
<dbReference type="InParanoid" id="B9TNP0"/>
<name>B9TNP0_RICCO</name>
<evidence type="ECO:0000256" key="1">
    <source>
        <dbReference type="SAM" id="MobiDB-lite"/>
    </source>
</evidence>